<sequence>MPESRSTFSHSRADFGPDFAFGVATAAHQIEGGWTDGCGASIWDPFAATPGNVRNGSTAATACDHYHRWKEDLDLVRDAGFEAYRFSFAWTLVDNFEWAEGFAPKFGLVGMDPETLDRLPKESWHAFRTMLAR</sequence>
<dbReference type="RefSeq" id="WP_150971809.1">
    <property type="nucleotide sequence ID" value="NZ_VZDO01000015.1"/>
</dbReference>
<proteinExistence type="inferred from homology"/>
<keyword evidence="3" id="KW-0326">Glycosidase</keyword>
<evidence type="ECO:0000256" key="2">
    <source>
        <dbReference type="ARBA" id="ARBA00022801"/>
    </source>
</evidence>
<gene>
    <name evidence="5" type="ORF">F6X38_17255</name>
</gene>
<dbReference type="Proteomes" id="UP000432089">
    <property type="component" value="Unassembled WGS sequence"/>
</dbReference>
<keyword evidence="6" id="KW-1185">Reference proteome</keyword>
<comment type="similarity">
    <text evidence="1 4">Belongs to the glycosyl hydrolase 1 family.</text>
</comment>
<dbReference type="InterPro" id="IPR001360">
    <property type="entry name" value="Glyco_hydro_1"/>
</dbReference>
<evidence type="ECO:0000313" key="5">
    <source>
        <dbReference type="EMBL" id="KAB0677731.1"/>
    </source>
</evidence>
<dbReference type="InterPro" id="IPR033132">
    <property type="entry name" value="GH_1_N_CS"/>
</dbReference>
<reference evidence="5 6" key="1">
    <citation type="submission" date="2019-09" db="EMBL/GenBank/DDBJ databases">
        <title>YIM 132180 draft genome.</title>
        <authorList>
            <person name="Zhang K."/>
        </authorList>
    </citation>
    <scope>NUCLEOTIDE SEQUENCE [LARGE SCALE GENOMIC DNA]</scope>
    <source>
        <strain evidence="5 6">YIM 132180</strain>
    </source>
</reference>
<keyword evidence="2 5" id="KW-0378">Hydrolase</keyword>
<evidence type="ECO:0000256" key="1">
    <source>
        <dbReference type="ARBA" id="ARBA00010838"/>
    </source>
</evidence>
<dbReference type="Gene3D" id="3.20.20.80">
    <property type="entry name" value="Glycosidases"/>
    <property type="match status" value="2"/>
</dbReference>
<dbReference type="PANTHER" id="PTHR10353">
    <property type="entry name" value="GLYCOSYL HYDROLASE"/>
    <property type="match status" value="1"/>
</dbReference>
<name>A0A7V7PLZ9_9HYPH</name>
<evidence type="ECO:0000256" key="4">
    <source>
        <dbReference type="RuleBase" id="RU003690"/>
    </source>
</evidence>
<dbReference type="SUPFAM" id="SSF51445">
    <property type="entry name" value="(Trans)glycosidases"/>
    <property type="match status" value="2"/>
</dbReference>
<dbReference type="AlphaFoldDB" id="A0A7V7PLZ9"/>
<dbReference type="PANTHER" id="PTHR10353:SF36">
    <property type="entry name" value="LP05116P"/>
    <property type="match status" value="1"/>
</dbReference>
<dbReference type="GO" id="GO:0008422">
    <property type="term" value="F:beta-glucosidase activity"/>
    <property type="evidence" value="ECO:0007669"/>
    <property type="project" value="TreeGrafter"/>
</dbReference>
<dbReference type="GO" id="GO:0005975">
    <property type="term" value="P:carbohydrate metabolic process"/>
    <property type="evidence" value="ECO:0007669"/>
    <property type="project" value="InterPro"/>
</dbReference>
<dbReference type="Pfam" id="PF00232">
    <property type="entry name" value="Glyco_hydro_1"/>
    <property type="match status" value="1"/>
</dbReference>
<accession>A0A7V7PLZ9</accession>
<dbReference type="PROSITE" id="PS00653">
    <property type="entry name" value="GLYCOSYL_HYDROL_F1_2"/>
    <property type="match status" value="1"/>
</dbReference>
<evidence type="ECO:0000256" key="3">
    <source>
        <dbReference type="ARBA" id="ARBA00023295"/>
    </source>
</evidence>
<evidence type="ECO:0000313" key="6">
    <source>
        <dbReference type="Proteomes" id="UP000432089"/>
    </source>
</evidence>
<dbReference type="EMBL" id="VZDO01000015">
    <property type="protein sequence ID" value="KAB0677731.1"/>
    <property type="molecule type" value="Genomic_DNA"/>
</dbReference>
<protein>
    <submittedName>
        <fullName evidence="5">Family 1 glycosylhydrolase</fullName>
    </submittedName>
</protein>
<comment type="caution">
    <text evidence="5">The sequence shown here is derived from an EMBL/GenBank/DDBJ whole genome shotgun (WGS) entry which is preliminary data.</text>
</comment>
<organism evidence="5 6">
    <name type="scientific">Plantimonas leprariae</name>
    <dbReference type="NCBI Taxonomy" id="2615207"/>
    <lineage>
        <taxon>Bacteria</taxon>
        <taxon>Pseudomonadati</taxon>
        <taxon>Pseudomonadota</taxon>
        <taxon>Alphaproteobacteria</taxon>
        <taxon>Hyphomicrobiales</taxon>
        <taxon>Aurantimonadaceae</taxon>
        <taxon>Plantimonas</taxon>
    </lineage>
</organism>
<dbReference type="InterPro" id="IPR017853">
    <property type="entry name" value="GH"/>
</dbReference>